<dbReference type="OrthoDB" id="9774675at2"/>
<keyword evidence="6" id="KW-0274">FAD</keyword>
<feature type="domain" description="Amine oxidase" evidence="10">
    <location>
        <begin position="14"/>
        <end position="485"/>
    </location>
</feature>
<evidence type="ECO:0000256" key="9">
    <source>
        <dbReference type="RuleBase" id="RU362075"/>
    </source>
</evidence>
<evidence type="ECO:0000256" key="8">
    <source>
        <dbReference type="ARBA" id="ARBA00031986"/>
    </source>
</evidence>
<comment type="pathway">
    <text evidence="2 9">Carotenoid biosynthesis.</text>
</comment>
<keyword evidence="7 9" id="KW-0560">Oxidoreductase</keyword>
<dbReference type="Proteomes" id="UP000249799">
    <property type="component" value="Chromosome"/>
</dbReference>
<organism evidence="11 12">
    <name type="scientific">Bradymonas sediminis</name>
    <dbReference type="NCBI Taxonomy" id="1548548"/>
    <lineage>
        <taxon>Bacteria</taxon>
        <taxon>Deltaproteobacteria</taxon>
        <taxon>Bradymonadales</taxon>
        <taxon>Bradymonadaceae</taxon>
        <taxon>Bradymonas</taxon>
    </lineage>
</organism>
<dbReference type="KEGG" id="bsed:DN745_03180"/>
<dbReference type="InterPro" id="IPR002937">
    <property type="entry name" value="Amino_oxidase"/>
</dbReference>
<evidence type="ECO:0000313" key="12">
    <source>
        <dbReference type="Proteomes" id="UP000249799"/>
    </source>
</evidence>
<dbReference type="InterPro" id="IPR008150">
    <property type="entry name" value="Phytoene_DH_bac_CS"/>
</dbReference>
<dbReference type="RefSeq" id="WP_111332108.1">
    <property type="nucleotide sequence ID" value="NZ_CP030032.1"/>
</dbReference>
<dbReference type="Gene3D" id="3.50.50.60">
    <property type="entry name" value="FAD/NAD(P)-binding domain"/>
    <property type="match status" value="3"/>
</dbReference>
<dbReference type="PANTHER" id="PTHR43734">
    <property type="entry name" value="PHYTOENE DESATURASE"/>
    <property type="match status" value="1"/>
</dbReference>
<protein>
    <recommendedName>
        <fullName evidence="8">Phytoene dehydrogenase</fullName>
    </recommendedName>
</protein>
<dbReference type="AlphaFoldDB" id="A0A2Z4FHM4"/>
<evidence type="ECO:0000256" key="3">
    <source>
        <dbReference type="ARBA" id="ARBA00006046"/>
    </source>
</evidence>
<evidence type="ECO:0000313" key="11">
    <source>
        <dbReference type="EMBL" id="AWV88400.1"/>
    </source>
</evidence>
<dbReference type="Pfam" id="PF01593">
    <property type="entry name" value="Amino_oxidase"/>
    <property type="match status" value="1"/>
</dbReference>
<dbReference type="FunFam" id="3.50.50.60:FF:000378">
    <property type="entry name" value="Phytoene desaturase"/>
    <property type="match status" value="1"/>
</dbReference>
<dbReference type="NCBIfam" id="TIGR02734">
    <property type="entry name" value="crtI_fam"/>
    <property type="match status" value="1"/>
</dbReference>
<keyword evidence="5 9" id="KW-0125">Carotenoid biosynthesis</keyword>
<dbReference type="InterPro" id="IPR014105">
    <property type="entry name" value="Carotenoid/retinoid_OxRdtase"/>
</dbReference>
<accession>A0A2Z4FHM4</accession>
<sequence length="523" mass="58623">MKNKSVVVIGTGFGGLATAIRLRAMGCNVTVVEARDQPGGRAGVFKRDGYTFDAGPTVITAPHLFDELFELVGKERSDYFELMPVTPFYRVSFPDGSSFDYVGDEEELIAQIREFNPPDVEGYKRLADHARRIFETGYEELVDQPFDQLSEMLRVVPEMIKLRNHRSVYDLVASYIEDPRLRQVFTFQPLLVGGNPFNVTSIYLLIHWLERKWGVHFAKGGTTAIVGGMMKLLEDIGVDVRLSSPVDQIEVRGGRAQAVYIEHEGEIERIACDFVVSNADPSVVYTNLIDPAHRRRNTDKRVARVKQSMGLFVGYFGTDRNYSEIEHHTIVLGERYRELLDDIFEKKILADDFSLYLHRPTASDPSLAPEGHDSFYVLSPVPNNESGIDWEAEGEAYFERILAHLEERHMPGLREHITTNFFVTPDYFQGELSSRSGAGFGPEPRLTQSAWFRYHNASEDISGLYFVGAGTHPGAGVPGVLNSAKVVERLVLEREKGANGPGSASKKETMANRLTRKIGAIIP</sequence>
<proteinExistence type="inferred from homology"/>
<evidence type="ECO:0000259" key="10">
    <source>
        <dbReference type="Pfam" id="PF01593"/>
    </source>
</evidence>
<dbReference type="GO" id="GO:0016117">
    <property type="term" value="P:carotenoid biosynthetic process"/>
    <property type="evidence" value="ECO:0007669"/>
    <property type="project" value="UniProtKB-KW"/>
</dbReference>
<dbReference type="InterPro" id="IPR036188">
    <property type="entry name" value="FAD/NAD-bd_sf"/>
</dbReference>
<gene>
    <name evidence="11" type="ORF">DN745_03180</name>
</gene>
<dbReference type="PROSITE" id="PS00982">
    <property type="entry name" value="PHYTOENE_DH"/>
    <property type="match status" value="1"/>
</dbReference>
<name>A0A2Z4FHM4_9DELT</name>
<dbReference type="GO" id="GO:0016627">
    <property type="term" value="F:oxidoreductase activity, acting on the CH-CH group of donors"/>
    <property type="evidence" value="ECO:0007669"/>
    <property type="project" value="UniProtKB-ARBA"/>
</dbReference>
<evidence type="ECO:0000256" key="6">
    <source>
        <dbReference type="ARBA" id="ARBA00022827"/>
    </source>
</evidence>
<evidence type="ECO:0000256" key="5">
    <source>
        <dbReference type="ARBA" id="ARBA00022746"/>
    </source>
</evidence>
<evidence type="ECO:0000256" key="2">
    <source>
        <dbReference type="ARBA" id="ARBA00004829"/>
    </source>
</evidence>
<evidence type="ECO:0000256" key="1">
    <source>
        <dbReference type="ARBA" id="ARBA00001974"/>
    </source>
</evidence>
<comment type="cofactor">
    <cofactor evidence="1">
        <name>FAD</name>
        <dbReference type="ChEBI" id="CHEBI:57692"/>
    </cofactor>
</comment>
<evidence type="ECO:0000256" key="4">
    <source>
        <dbReference type="ARBA" id="ARBA00022630"/>
    </source>
</evidence>
<evidence type="ECO:0000256" key="7">
    <source>
        <dbReference type="ARBA" id="ARBA00023002"/>
    </source>
</evidence>
<dbReference type="SUPFAM" id="SSF51905">
    <property type="entry name" value="FAD/NAD(P)-binding domain"/>
    <property type="match status" value="1"/>
</dbReference>
<dbReference type="EMBL" id="CP030032">
    <property type="protein sequence ID" value="AWV88400.1"/>
    <property type="molecule type" value="Genomic_DNA"/>
</dbReference>
<reference evidence="11 12" key="1">
    <citation type="submission" date="2018-06" db="EMBL/GenBank/DDBJ databases">
        <title>Lujinxingia sediminis gen. nov. sp. nov., a new facultative anaerobic member of the class Deltaproteobacteria, and proposal of Lujinxingaceae fam. nov.</title>
        <authorList>
            <person name="Guo L.-Y."/>
            <person name="Li C.-M."/>
            <person name="Wang S."/>
            <person name="Du Z.-J."/>
        </authorList>
    </citation>
    <scope>NUCLEOTIDE SEQUENCE [LARGE SCALE GENOMIC DNA]</scope>
    <source>
        <strain evidence="11 12">FA350</strain>
    </source>
</reference>
<dbReference type="PANTHER" id="PTHR43734:SF3">
    <property type="entry name" value="B-CAROTENE KETOLASE"/>
    <property type="match status" value="1"/>
</dbReference>
<comment type="similarity">
    <text evidence="3 9">Belongs to the carotenoid/retinoid oxidoreductase family.</text>
</comment>
<keyword evidence="12" id="KW-1185">Reference proteome</keyword>
<keyword evidence="4" id="KW-0285">Flavoprotein</keyword>